<feature type="domain" description="Type II secretion system protein GspF" evidence="8">
    <location>
        <begin position="74"/>
        <end position="194"/>
    </location>
</feature>
<evidence type="ECO:0000259" key="8">
    <source>
        <dbReference type="Pfam" id="PF00482"/>
    </source>
</evidence>
<protein>
    <submittedName>
        <fullName evidence="9">Type II secretion system F family protein</fullName>
    </submittedName>
</protein>
<dbReference type="InterPro" id="IPR042094">
    <property type="entry name" value="T2SS_GspF_sf"/>
</dbReference>
<dbReference type="Proteomes" id="UP000707352">
    <property type="component" value="Unassembled WGS sequence"/>
</dbReference>
<evidence type="ECO:0000256" key="6">
    <source>
        <dbReference type="ARBA" id="ARBA00023136"/>
    </source>
</evidence>
<keyword evidence="10" id="KW-1185">Reference proteome</keyword>
<dbReference type="InterPro" id="IPR003004">
    <property type="entry name" value="GspF/PilC"/>
</dbReference>
<keyword evidence="3" id="KW-1003">Cell membrane</keyword>
<comment type="caution">
    <text evidence="9">The sequence shown here is derived from an EMBL/GenBank/DDBJ whole genome shotgun (WGS) entry which is preliminary data.</text>
</comment>
<evidence type="ECO:0000256" key="3">
    <source>
        <dbReference type="ARBA" id="ARBA00022475"/>
    </source>
</evidence>
<evidence type="ECO:0000256" key="5">
    <source>
        <dbReference type="ARBA" id="ARBA00022989"/>
    </source>
</evidence>
<dbReference type="PANTHER" id="PTHR30012:SF0">
    <property type="entry name" value="TYPE II SECRETION SYSTEM PROTEIN F-RELATED"/>
    <property type="match status" value="1"/>
</dbReference>
<comment type="similarity">
    <text evidence="2">Belongs to the GSP F family.</text>
</comment>
<name>A0ABX0VII3_9HYPH</name>
<feature type="transmembrane region" description="Helical" evidence="7">
    <location>
        <begin position="370"/>
        <end position="395"/>
    </location>
</feature>
<comment type="subcellular location">
    <subcellularLocation>
        <location evidence="1">Cell membrane</location>
        <topology evidence="1">Multi-pass membrane protein</topology>
    </subcellularLocation>
</comment>
<evidence type="ECO:0000313" key="9">
    <source>
        <dbReference type="EMBL" id="NIX78432.1"/>
    </source>
</evidence>
<feature type="transmembrane region" description="Helical" evidence="7">
    <location>
        <begin position="170"/>
        <end position="193"/>
    </location>
</feature>
<feature type="domain" description="Type II secretion system protein GspF" evidence="8">
    <location>
        <begin position="275"/>
        <end position="395"/>
    </location>
</feature>
<organism evidence="9 10">
    <name type="scientific">Microvirga terricola</name>
    <dbReference type="NCBI Taxonomy" id="2719797"/>
    <lineage>
        <taxon>Bacteria</taxon>
        <taxon>Pseudomonadati</taxon>
        <taxon>Pseudomonadota</taxon>
        <taxon>Alphaproteobacteria</taxon>
        <taxon>Hyphomicrobiales</taxon>
        <taxon>Methylobacteriaceae</taxon>
        <taxon>Microvirga</taxon>
    </lineage>
</organism>
<keyword evidence="6 7" id="KW-0472">Membrane</keyword>
<proteinExistence type="inferred from homology"/>
<accession>A0ABX0VII3</accession>
<dbReference type="RefSeq" id="WP_167674431.1">
    <property type="nucleotide sequence ID" value="NZ_JAATJS010000009.1"/>
</dbReference>
<dbReference type="Gene3D" id="1.20.81.30">
    <property type="entry name" value="Type II secretion system (T2SS), domain F"/>
    <property type="match status" value="2"/>
</dbReference>
<dbReference type="PRINTS" id="PR00812">
    <property type="entry name" value="BCTERIALGSPF"/>
</dbReference>
<dbReference type="PANTHER" id="PTHR30012">
    <property type="entry name" value="GENERAL SECRETION PATHWAY PROTEIN"/>
    <property type="match status" value="1"/>
</dbReference>
<keyword evidence="4 7" id="KW-0812">Transmembrane</keyword>
<feature type="transmembrane region" description="Helical" evidence="7">
    <location>
        <begin position="225"/>
        <end position="244"/>
    </location>
</feature>
<sequence>MRFRYVAVTLANERHIGWVEAPSPEAAAAELRLKGLVTIRLEKASAFASIWTSLNREVSFRPPLTASDLANLSQEWAGLVEAGISVEESLGFLQSSCKPSGRNVLARVREEVKEGSTLHEALAHRPDCFPLTYVTLVQAGETAGSLGSTLRRLADDLASQRSILEDIRNALLYPAFLLITAVIGISTLLVVVVPNLENLFGTRSHETLPTATRLVIATSHLLREGGIAILISLSVLAFGLAMAARTDSGRLAIHRGLLKTPVVGFLVLIIETGRFTRSLGALLKGGVTVSRAMPIAIRTVANQALRTRHERAHALILTGSGVGDALAEADAMSADAIGLIRMGERTGQLDASLERIAVLYEGRATRRLKALTTVLTPVLTIGFGLLAGVIIYAMLSTILSINDLASQ</sequence>
<dbReference type="InterPro" id="IPR018076">
    <property type="entry name" value="T2SS_GspF_dom"/>
</dbReference>
<dbReference type="EMBL" id="JAATJS010000009">
    <property type="protein sequence ID" value="NIX78432.1"/>
    <property type="molecule type" value="Genomic_DNA"/>
</dbReference>
<reference evidence="9 10" key="1">
    <citation type="submission" date="2020-03" db="EMBL/GenBank/DDBJ databases">
        <title>The genome sequence of Microvirga sp. c23x22.</title>
        <authorList>
            <person name="Zhang X."/>
        </authorList>
    </citation>
    <scope>NUCLEOTIDE SEQUENCE [LARGE SCALE GENOMIC DNA]</scope>
    <source>
        <strain evidence="10">c23x22</strain>
    </source>
</reference>
<keyword evidence="5 7" id="KW-1133">Transmembrane helix</keyword>
<evidence type="ECO:0000256" key="7">
    <source>
        <dbReference type="SAM" id="Phobius"/>
    </source>
</evidence>
<dbReference type="Pfam" id="PF00482">
    <property type="entry name" value="T2SSF"/>
    <property type="match status" value="2"/>
</dbReference>
<evidence type="ECO:0000256" key="2">
    <source>
        <dbReference type="ARBA" id="ARBA00005745"/>
    </source>
</evidence>
<evidence type="ECO:0000256" key="1">
    <source>
        <dbReference type="ARBA" id="ARBA00004651"/>
    </source>
</evidence>
<evidence type="ECO:0000256" key="4">
    <source>
        <dbReference type="ARBA" id="ARBA00022692"/>
    </source>
</evidence>
<gene>
    <name evidence="9" type="ORF">HB375_17705</name>
</gene>
<evidence type="ECO:0000313" key="10">
    <source>
        <dbReference type="Proteomes" id="UP000707352"/>
    </source>
</evidence>